<evidence type="ECO:0000256" key="5">
    <source>
        <dbReference type="ARBA" id="ARBA00023186"/>
    </source>
</evidence>
<comment type="subcellular location">
    <subcellularLocation>
        <location evidence="1 6">Mitochondrion matrix</location>
    </subcellularLocation>
</comment>
<reference evidence="8 9" key="1">
    <citation type="submission" date="2020-06" db="EMBL/GenBank/DDBJ databases">
        <title>The yeast mating-type switching endonuclease HO is a domesticated member of an unorthodox homing genetic element family.</title>
        <authorList>
            <person name="Coughlan A.Y."/>
            <person name="Lombardi L."/>
            <person name="Braun-Galleani S."/>
            <person name="Martos A.R."/>
            <person name="Galeote V."/>
            <person name="Bigey F."/>
            <person name="Dequin S."/>
            <person name="Byrne K.P."/>
            <person name="Wolfe K.H."/>
        </authorList>
    </citation>
    <scope>NUCLEOTIDE SEQUENCE [LARGE SCALE GENOMIC DNA]</scope>
    <source>
        <strain evidence="8 9">CBS2947</strain>
    </source>
</reference>
<gene>
    <name evidence="8" type="ORF">HG537_0B00630</name>
</gene>
<dbReference type="CDD" id="cd20270">
    <property type="entry name" value="Complex1_LYR_SDHAF3_LYRM10"/>
    <property type="match status" value="1"/>
</dbReference>
<proteinExistence type="inferred from homology"/>
<evidence type="ECO:0000256" key="4">
    <source>
        <dbReference type="ARBA" id="ARBA00023128"/>
    </source>
</evidence>
<dbReference type="GO" id="GO:0005759">
    <property type="term" value="C:mitochondrial matrix"/>
    <property type="evidence" value="ECO:0007669"/>
    <property type="project" value="UniProtKB-SubCell"/>
</dbReference>
<keyword evidence="3" id="KW-0809">Transit peptide</keyword>
<dbReference type="GO" id="GO:0005758">
    <property type="term" value="C:mitochondrial intermembrane space"/>
    <property type="evidence" value="ECO:0007669"/>
    <property type="project" value="TreeGrafter"/>
</dbReference>
<feature type="region of interest" description="Disordered" evidence="7">
    <location>
        <begin position="1"/>
        <end position="27"/>
    </location>
</feature>
<sequence>MRVNSKQLQRASPVLQAARRGRRTTESQPLLPPLHLYRRILREHKNLPVLQRELGDNYVKNEFKLHKNTDNPLHIVGFLASWQDYLHLISKGEWLEGTLTSEVLEKLSPEQVVQLYELMKETQQVRDGKTNDREDH</sequence>
<keyword evidence="5 6" id="KW-0143">Chaperone</keyword>
<dbReference type="GO" id="GO:0034553">
    <property type="term" value="P:mitochondrial respiratory chain complex II assembly"/>
    <property type="evidence" value="ECO:0007669"/>
    <property type="project" value="UniProtKB-UniRule"/>
</dbReference>
<organism evidence="8 9">
    <name type="scientific">Torulaspora globosa</name>
    <dbReference type="NCBI Taxonomy" id="48254"/>
    <lineage>
        <taxon>Eukaryota</taxon>
        <taxon>Fungi</taxon>
        <taxon>Dikarya</taxon>
        <taxon>Ascomycota</taxon>
        <taxon>Saccharomycotina</taxon>
        <taxon>Saccharomycetes</taxon>
        <taxon>Saccharomycetales</taxon>
        <taxon>Saccharomycetaceae</taxon>
        <taxon>Torulaspora</taxon>
    </lineage>
</organism>
<dbReference type="Proteomes" id="UP000510647">
    <property type="component" value="Chromosome 2"/>
</dbReference>
<dbReference type="GO" id="GO:0006105">
    <property type="term" value="P:succinate metabolic process"/>
    <property type="evidence" value="ECO:0007669"/>
    <property type="project" value="TreeGrafter"/>
</dbReference>
<dbReference type="Pfam" id="PF13233">
    <property type="entry name" value="Complex1_LYR_2"/>
    <property type="match status" value="1"/>
</dbReference>
<dbReference type="OrthoDB" id="278329at2759"/>
<evidence type="ECO:0000313" key="9">
    <source>
        <dbReference type="Proteomes" id="UP000510647"/>
    </source>
</evidence>
<evidence type="ECO:0000256" key="7">
    <source>
        <dbReference type="SAM" id="MobiDB-lite"/>
    </source>
</evidence>
<protein>
    <recommendedName>
        <fullName evidence="6">Succinate dehydrogenase assembly factor 3</fullName>
        <shortName evidence="6">SDH assembly factor 3</shortName>
        <shortName evidence="6">SDHAF3</shortName>
    </recommendedName>
</protein>
<evidence type="ECO:0000256" key="1">
    <source>
        <dbReference type="ARBA" id="ARBA00004305"/>
    </source>
</evidence>
<accession>A0A7H9HLP0</accession>
<name>A0A7H9HLP0_9SACH</name>
<comment type="function">
    <text evidence="6">Plays an essential role in the assembly of succinate dehydrogenase (SDH), an enzyme complex (also referred to as respiratory complex II) that is a component of both the tricarboxylic acid (TCA) cycle and the mitochondrial electron transport chain, and which couples the oxidation of succinate to fumarate with the reduction of ubiquinone (coenzyme Q) to ubiquinol. Promotes maturation of the iron-sulfur protein subunit of the SDH catalytic dimer, protecting it from the deleterious effects of oxidants. May act together with SDHAF1.</text>
</comment>
<comment type="subunit">
    <text evidence="6">Interacts with the iron-sulfur protein subunit within the SDH catalytic dimer.</text>
</comment>
<dbReference type="EMBL" id="CP059268">
    <property type="protein sequence ID" value="QLQ78714.1"/>
    <property type="molecule type" value="Genomic_DNA"/>
</dbReference>
<evidence type="ECO:0000256" key="6">
    <source>
        <dbReference type="RuleBase" id="RU368039"/>
    </source>
</evidence>
<keyword evidence="9" id="KW-1185">Reference proteome</keyword>
<evidence type="ECO:0000313" key="8">
    <source>
        <dbReference type="EMBL" id="QLQ78714.1"/>
    </source>
</evidence>
<dbReference type="PANTHER" id="PTHR13137">
    <property type="entry name" value="DC11 ACN9 HOMOLOG"/>
    <property type="match status" value="1"/>
</dbReference>
<evidence type="ECO:0000256" key="2">
    <source>
        <dbReference type="ARBA" id="ARBA00006020"/>
    </source>
</evidence>
<dbReference type="PANTHER" id="PTHR13137:SF6">
    <property type="entry name" value="SUCCINATE DEHYDROGENASE ASSEMBLY FACTOR 3, MITOCHONDRIAL"/>
    <property type="match status" value="1"/>
</dbReference>
<comment type="similarity">
    <text evidence="2 6">Belongs to the complex I LYR family. SDHAF3 subfamily.</text>
</comment>
<dbReference type="InterPro" id="IPR008381">
    <property type="entry name" value="SDHAF3/Sdh7"/>
</dbReference>
<evidence type="ECO:0000256" key="3">
    <source>
        <dbReference type="ARBA" id="ARBA00022946"/>
    </source>
</evidence>
<keyword evidence="4 6" id="KW-0496">Mitochondrion</keyword>
<feature type="compositionally biased region" description="Polar residues" evidence="7">
    <location>
        <begin position="1"/>
        <end position="10"/>
    </location>
</feature>
<dbReference type="AlphaFoldDB" id="A0A7H9HLP0"/>